<organism evidence="1 2">
    <name type="scientific">Candidatus Magnetobacterium bavaricum</name>
    <dbReference type="NCBI Taxonomy" id="29290"/>
    <lineage>
        <taxon>Bacteria</taxon>
        <taxon>Pseudomonadati</taxon>
        <taxon>Nitrospirota</taxon>
        <taxon>Thermodesulfovibrionia</taxon>
        <taxon>Thermodesulfovibrionales</taxon>
        <taxon>Candidatus Magnetobacteriaceae</taxon>
        <taxon>Candidatus Magnetobacterium</taxon>
    </lineage>
</organism>
<evidence type="ECO:0000313" key="1">
    <source>
        <dbReference type="EMBL" id="KJU87763.1"/>
    </source>
</evidence>
<reference evidence="1 2" key="1">
    <citation type="submission" date="2015-02" db="EMBL/GenBank/DDBJ databases">
        <title>Single-cell genomics of uncultivated deep-branching MTB reveals a conserved set of magnetosome genes.</title>
        <authorList>
            <person name="Kolinko S."/>
            <person name="Richter M."/>
            <person name="Glockner F.O."/>
            <person name="Brachmann A."/>
            <person name="Schuler D."/>
        </authorList>
    </citation>
    <scope>NUCLEOTIDE SEQUENCE [LARGE SCALE GENOMIC DNA]</scope>
    <source>
        <strain evidence="1">TM-1</strain>
    </source>
</reference>
<name>A0A0F3H4A5_9BACT</name>
<accession>A0A0F3H4A5</accession>
<dbReference type="Proteomes" id="UP000033423">
    <property type="component" value="Unassembled WGS sequence"/>
</dbReference>
<gene>
    <name evidence="1" type="ORF">MBAV_000044</name>
</gene>
<comment type="caution">
    <text evidence="1">The sequence shown here is derived from an EMBL/GenBank/DDBJ whole genome shotgun (WGS) entry which is preliminary data.</text>
</comment>
<protein>
    <submittedName>
        <fullName evidence="1">Uncharacterized protein</fullName>
    </submittedName>
</protein>
<evidence type="ECO:0000313" key="2">
    <source>
        <dbReference type="Proteomes" id="UP000033423"/>
    </source>
</evidence>
<dbReference type="EMBL" id="LACI01000023">
    <property type="protein sequence ID" value="KJU87763.1"/>
    <property type="molecule type" value="Genomic_DNA"/>
</dbReference>
<proteinExistence type="predicted"/>
<sequence>MFCQRYALDGKVVCLRAAGCKYDLARLCVDEGRNLCPGILDGRLCRYPEVVGA</sequence>
<dbReference type="AlphaFoldDB" id="A0A0F3H4A5"/>
<keyword evidence="2" id="KW-1185">Reference proteome</keyword>